<dbReference type="InterPro" id="IPR036441">
    <property type="entry name" value="DHquinase_II_sf"/>
</dbReference>
<comment type="catalytic activity">
    <reaction evidence="1 8">
        <text>3-dehydroquinate = 3-dehydroshikimate + H2O</text>
        <dbReference type="Rhea" id="RHEA:21096"/>
        <dbReference type="ChEBI" id="CHEBI:15377"/>
        <dbReference type="ChEBI" id="CHEBI:16630"/>
        <dbReference type="ChEBI" id="CHEBI:32364"/>
        <dbReference type="EC" id="4.2.1.10"/>
    </reaction>
</comment>
<dbReference type="PIRSF" id="PIRSF001399">
    <property type="entry name" value="DHquinase_II"/>
    <property type="match status" value="1"/>
</dbReference>
<feature type="binding site" evidence="8">
    <location>
        <begin position="100"/>
        <end position="101"/>
    </location>
    <ligand>
        <name>substrate</name>
    </ligand>
</feature>
<dbReference type="RefSeq" id="WP_016967067.1">
    <property type="nucleotide sequence ID" value="NZ_FNTJ01000001.1"/>
</dbReference>
<dbReference type="EMBL" id="FNTJ01000001">
    <property type="protein sequence ID" value="SEB85499.1"/>
    <property type="molecule type" value="Genomic_DNA"/>
</dbReference>
<proteinExistence type="inferred from homology"/>
<evidence type="ECO:0000256" key="8">
    <source>
        <dbReference type="HAMAP-Rule" id="MF_00169"/>
    </source>
</evidence>
<keyword evidence="7 8" id="KW-0456">Lyase</keyword>
<evidence type="ECO:0000256" key="2">
    <source>
        <dbReference type="ARBA" id="ARBA00003924"/>
    </source>
</evidence>
<dbReference type="GO" id="GO:0019631">
    <property type="term" value="P:quinate catabolic process"/>
    <property type="evidence" value="ECO:0007669"/>
    <property type="project" value="TreeGrafter"/>
</dbReference>
<dbReference type="EC" id="4.2.1.10" evidence="6 8"/>
<keyword evidence="12" id="KW-1185">Reference proteome</keyword>
<accession>A0A1H4MR89</accession>
<name>A0A1H4MR89_9PSED</name>
<gene>
    <name evidence="8" type="primary">aroQ</name>
    <name evidence="11" type="ORF">SAMN05216178_2512</name>
</gene>
<feature type="active site" description="Proton donor" evidence="8 9">
    <location>
        <position position="99"/>
    </location>
</feature>
<dbReference type="Proteomes" id="UP000198982">
    <property type="component" value="Unassembled WGS sequence"/>
</dbReference>
<reference evidence="12" key="1">
    <citation type="submission" date="2016-10" db="EMBL/GenBank/DDBJ databases">
        <authorList>
            <person name="Varghese N."/>
            <person name="Submissions S."/>
        </authorList>
    </citation>
    <scope>NUCLEOTIDE SEQUENCE [LARGE SCALE GENOMIC DNA]</scope>
    <source>
        <strain evidence="12">DSM 9751</strain>
    </source>
</reference>
<evidence type="ECO:0000256" key="10">
    <source>
        <dbReference type="PIRSR" id="PIRSR001399-3"/>
    </source>
</evidence>
<dbReference type="Pfam" id="PF01220">
    <property type="entry name" value="DHquinase_II"/>
    <property type="match status" value="1"/>
</dbReference>
<evidence type="ECO:0000256" key="3">
    <source>
        <dbReference type="ARBA" id="ARBA00004902"/>
    </source>
</evidence>
<dbReference type="SUPFAM" id="SSF52304">
    <property type="entry name" value="Type II 3-dehydroquinate dehydratase"/>
    <property type="match status" value="1"/>
</dbReference>
<evidence type="ECO:0000313" key="12">
    <source>
        <dbReference type="Proteomes" id="UP000198982"/>
    </source>
</evidence>
<dbReference type="PANTHER" id="PTHR21272">
    <property type="entry name" value="CATABOLIC 3-DEHYDROQUINASE"/>
    <property type="match status" value="1"/>
</dbReference>
<dbReference type="AlphaFoldDB" id="A0A1H4MR89"/>
<sequence>MPTLLLLNGPNLGRLGQREPQVYGAKSLAEITREVGALAAARGWTLLARQSNHEGELIDFIESQHQAEALIINPGALMMSGWALRDALQDYPGRWMEVHISNLFAREAFRHSSVLAPLCHGFIAGLGSDAYVLAARALLGAVHD</sequence>
<dbReference type="UniPathway" id="UPA00053">
    <property type="reaction ID" value="UER00086"/>
</dbReference>
<comment type="caution">
    <text evidence="8">Lacks conserved residue(s) required for the propagation of feature annotation.</text>
</comment>
<evidence type="ECO:0000256" key="6">
    <source>
        <dbReference type="ARBA" id="ARBA00012060"/>
    </source>
</evidence>
<dbReference type="GO" id="GO:0003855">
    <property type="term" value="F:3-dehydroquinate dehydratase activity"/>
    <property type="evidence" value="ECO:0007669"/>
    <property type="project" value="UniProtKB-UniRule"/>
</dbReference>
<dbReference type="InterPro" id="IPR001874">
    <property type="entry name" value="DHquinase_II"/>
</dbReference>
<evidence type="ECO:0000313" key="11">
    <source>
        <dbReference type="EMBL" id="SEB85499.1"/>
    </source>
</evidence>
<dbReference type="GO" id="GO:0008652">
    <property type="term" value="P:amino acid biosynthetic process"/>
    <property type="evidence" value="ECO:0007669"/>
    <property type="project" value="UniProtKB-KW"/>
</dbReference>
<protein>
    <recommendedName>
        <fullName evidence="6 8">3-dehydroquinate dehydratase</fullName>
        <shortName evidence="8">3-dehydroquinase</shortName>
        <ecNumber evidence="6 8">4.2.1.10</ecNumber>
    </recommendedName>
    <alternativeName>
        <fullName evidence="8">Type II DHQase</fullName>
    </alternativeName>
</protein>
<dbReference type="GO" id="GO:0009073">
    <property type="term" value="P:aromatic amino acid family biosynthetic process"/>
    <property type="evidence" value="ECO:0007669"/>
    <property type="project" value="UniProtKB-KW"/>
</dbReference>
<feature type="binding site" evidence="8">
    <location>
        <position position="73"/>
    </location>
    <ligand>
        <name>substrate</name>
    </ligand>
</feature>
<evidence type="ECO:0000256" key="7">
    <source>
        <dbReference type="ARBA" id="ARBA00023239"/>
    </source>
</evidence>
<dbReference type="HAMAP" id="MF_00169">
    <property type="entry name" value="AroQ"/>
    <property type="match status" value="1"/>
</dbReference>
<dbReference type="NCBIfam" id="NF003807">
    <property type="entry name" value="PRK05395.1-4"/>
    <property type="match status" value="1"/>
</dbReference>
<keyword evidence="8" id="KW-0028">Amino-acid biosynthesis</keyword>
<comment type="subunit">
    <text evidence="5 8">Homododecamer.</text>
</comment>
<evidence type="ECO:0000256" key="4">
    <source>
        <dbReference type="ARBA" id="ARBA00011037"/>
    </source>
</evidence>
<evidence type="ECO:0000256" key="5">
    <source>
        <dbReference type="ARBA" id="ARBA00011193"/>
    </source>
</evidence>
<feature type="binding site" evidence="8">
    <location>
        <position position="86"/>
    </location>
    <ligand>
        <name>substrate</name>
    </ligand>
</feature>
<feature type="binding site" evidence="8">
    <location>
        <position position="110"/>
    </location>
    <ligand>
        <name>substrate</name>
    </ligand>
</feature>
<dbReference type="GO" id="GO:0009423">
    <property type="term" value="P:chorismate biosynthetic process"/>
    <property type="evidence" value="ECO:0007669"/>
    <property type="project" value="UniProtKB-UniRule"/>
</dbReference>
<feature type="active site" description="Proton acceptor" evidence="8 9">
    <location>
        <position position="23"/>
    </location>
</feature>
<comment type="pathway">
    <text evidence="3 8">Metabolic intermediate biosynthesis; chorismate biosynthesis; chorismate from D-erythrose 4-phosphate and phosphoenolpyruvate: step 3/7.</text>
</comment>
<comment type="similarity">
    <text evidence="4 8">Belongs to the type-II 3-dehydroquinase family.</text>
</comment>
<evidence type="ECO:0000256" key="1">
    <source>
        <dbReference type="ARBA" id="ARBA00001864"/>
    </source>
</evidence>
<dbReference type="NCBIfam" id="NF003805">
    <property type="entry name" value="PRK05395.1-2"/>
    <property type="match status" value="1"/>
</dbReference>
<keyword evidence="8" id="KW-0057">Aromatic amino acid biosynthesis</keyword>
<dbReference type="Gene3D" id="3.40.50.9100">
    <property type="entry name" value="Dehydroquinase, class II"/>
    <property type="match status" value="1"/>
</dbReference>
<feature type="site" description="Transition state stabilizer" evidence="8 10">
    <location>
        <position position="18"/>
    </location>
</feature>
<dbReference type="InterPro" id="IPR018509">
    <property type="entry name" value="DHquinase_II_CS"/>
</dbReference>
<dbReference type="PANTHER" id="PTHR21272:SF3">
    <property type="entry name" value="CATABOLIC 3-DEHYDROQUINASE"/>
    <property type="match status" value="1"/>
</dbReference>
<dbReference type="CDD" id="cd00466">
    <property type="entry name" value="DHQase_II"/>
    <property type="match status" value="1"/>
</dbReference>
<evidence type="ECO:0000256" key="9">
    <source>
        <dbReference type="PIRSR" id="PIRSR001399-1"/>
    </source>
</evidence>
<comment type="function">
    <text evidence="2 8">Catalyzes a trans-dehydration via an enolate intermediate.</text>
</comment>
<dbReference type="PROSITE" id="PS01029">
    <property type="entry name" value="DEHYDROQUINASE_II"/>
    <property type="match status" value="1"/>
</dbReference>
<organism evidence="11 12">
    <name type="scientific">Pseudomonas saponiphila</name>
    <dbReference type="NCBI Taxonomy" id="556534"/>
    <lineage>
        <taxon>Bacteria</taxon>
        <taxon>Pseudomonadati</taxon>
        <taxon>Pseudomonadota</taxon>
        <taxon>Gammaproteobacteria</taxon>
        <taxon>Pseudomonadales</taxon>
        <taxon>Pseudomonadaceae</taxon>
        <taxon>Pseudomonas</taxon>
    </lineage>
</organism>